<feature type="binding site" evidence="9">
    <location>
        <position position="88"/>
    </location>
    <ligand>
        <name>substrate</name>
    </ligand>
</feature>
<feature type="site" description="Transition state stabilizer" evidence="9">
    <location>
        <position position="18"/>
    </location>
</feature>
<feature type="binding site" evidence="9">
    <location>
        <begin position="124"/>
        <end position="130"/>
    </location>
    <ligand>
        <name>ATP</name>
        <dbReference type="ChEBI" id="CHEBI:30616"/>
    </ligand>
</feature>
<dbReference type="EC" id="2.7.7.3" evidence="9"/>
<keyword evidence="1 9" id="KW-0963">Cytoplasm</keyword>
<comment type="cofactor">
    <cofactor evidence="9">
        <name>Mg(2+)</name>
        <dbReference type="ChEBI" id="CHEBI:18420"/>
    </cofactor>
</comment>
<feature type="binding site" evidence="9">
    <location>
        <begin position="10"/>
        <end position="11"/>
    </location>
    <ligand>
        <name>ATP</name>
        <dbReference type="ChEBI" id="CHEBI:30616"/>
    </ligand>
</feature>
<name>A0A3M9N7I0_9BACT</name>
<feature type="binding site" evidence="9">
    <location>
        <position position="10"/>
    </location>
    <ligand>
        <name>substrate</name>
    </ligand>
</feature>
<evidence type="ECO:0000256" key="1">
    <source>
        <dbReference type="ARBA" id="ARBA00022490"/>
    </source>
</evidence>
<dbReference type="EMBL" id="RJJR01000016">
    <property type="protein sequence ID" value="RNI33774.1"/>
    <property type="molecule type" value="Genomic_DNA"/>
</dbReference>
<feature type="binding site" evidence="9">
    <location>
        <position position="18"/>
    </location>
    <ligand>
        <name>ATP</name>
        <dbReference type="ChEBI" id="CHEBI:30616"/>
    </ligand>
</feature>
<evidence type="ECO:0000256" key="7">
    <source>
        <dbReference type="ARBA" id="ARBA00022993"/>
    </source>
</evidence>
<evidence type="ECO:0000256" key="9">
    <source>
        <dbReference type="HAMAP-Rule" id="MF_00151"/>
    </source>
</evidence>
<dbReference type="Proteomes" id="UP000267223">
    <property type="component" value="Unassembled WGS sequence"/>
</dbReference>
<feature type="binding site" evidence="9">
    <location>
        <position position="74"/>
    </location>
    <ligand>
        <name>substrate</name>
    </ligand>
</feature>
<feature type="binding site" evidence="9">
    <location>
        <position position="42"/>
    </location>
    <ligand>
        <name>substrate</name>
    </ligand>
</feature>
<sequence length="167" mass="19103">MKRICLFPGTFDPVTLGHTDIIERALPLFDKLYIGLGRNVNKVPMFSEQQRLEWLREIYKDEPKIGVLAYDGLTVACCKDVGADFILRGIRYVNDFEYEKAIADMNRSLKDNVETIFLTTLPKYTSIASTLIRDVLRNNGDVSEFLPDVVKKSIFGKTKKRLAHRVS</sequence>
<dbReference type="InterPro" id="IPR014729">
    <property type="entry name" value="Rossmann-like_a/b/a_fold"/>
</dbReference>
<dbReference type="GO" id="GO:0005524">
    <property type="term" value="F:ATP binding"/>
    <property type="evidence" value="ECO:0007669"/>
    <property type="project" value="UniProtKB-KW"/>
</dbReference>
<keyword evidence="4 9" id="KW-0547">Nucleotide-binding</keyword>
<feature type="binding site" evidence="9">
    <location>
        <position position="99"/>
    </location>
    <ligand>
        <name>ATP</name>
        <dbReference type="ChEBI" id="CHEBI:30616"/>
    </ligand>
</feature>
<dbReference type="OrthoDB" id="9806661at2"/>
<comment type="function">
    <text evidence="9">Reversibly transfers an adenylyl group from ATP to 4'-phosphopantetheine, yielding dephospho-CoA (dPCoA) and pyrophosphate.</text>
</comment>
<dbReference type="PRINTS" id="PR01020">
    <property type="entry name" value="LPSBIOSNTHSS"/>
</dbReference>
<keyword evidence="6 9" id="KW-0460">Magnesium</keyword>
<evidence type="ECO:0000256" key="3">
    <source>
        <dbReference type="ARBA" id="ARBA00022695"/>
    </source>
</evidence>
<keyword evidence="5 9" id="KW-0067">ATP-binding</keyword>
<comment type="catalytic activity">
    <reaction evidence="8 9">
        <text>(R)-4'-phosphopantetheine + ATP + H(+) = 3'-dephospho-CoA + diphosphate</text>
        <dbReference type="Rhea" id="RHEA:19801"/>
        <dbReference type="ChEBI" id="CHEBI:15378"/>
        <dbReference type="ChEBI" id="CHEBI:30616"/>
        <dbReference type="ChEBI" id="CHEBI:33019"/>
        <dbReference type="ChEBI" id="CHEBI:57328"/>
        <dbReference type="ChEBI" id="CHEBI:61723"/>
        <dbReference type="EC" id="2.7.7.3"/>
    </reaction>
</comment>
<gene>
    <name evidence="9" type="primary">coaD</name>
    <name evidence="11" type="ORF">EFY79_17435</name>
</gene>
<feature type="domain" description="Cytidyltransferase-like" evidence="10">
    <location>
        <begin position="6"/>
        <end position="134"/>
    </location>
</feature>
<keyword evidence="7 9" id="KW-0173">Coenzyme A biosynthesis</keyword>
<dbReference type="Gene3D" id="3.40.50.620">
    <property type="entry name" value="HUPs"/>
    <property type="match status" value="1"/>
</dbReference>
<protein>
    <recommendedName>
        <fullName evidence="9">Phosphopantetheine adenylyltransferase</fullName>
        <ecNumber evidence="9">2.7.7.3</ecNumber>
    </recommendedName>
    <alternativeName>
        <fullName evidence="9">Dephospho-CoA pyrophosphorylase</fullName>
    </alternativeName>
    <alternativeName>
        <fullName evidence="9">Pantetheine-phosphate adenylyltransferase</fullName>
        <shortName evidence="9">PPAT</shortName>
    </alternativeName>
</protein>
<comment type="subcellular location">
    <subcellularLocation>
        <location evidence="9">Cytoplasm</location>
    </subcellularLocation>
</comment>
<evidence type="ECO:0000256" key="2">
    <source>
        <dbReference type="ARBA" id="ARBA00022679"/>
    </source>
</evidence>
<dbReference type="PANTHER" id="PTHR21342">
    <property type="entry name" value="PHOSPHOPANTETHEINE ADENYLYLTRANSFERASE"/>
    <property type="match status" value="1"/>
</dbReference>
<dbReference type="GO" id="GO:0005737">
    <property type="term" value="C:cytoplasm"/>
    <property type="evidence" value="ECO:0007669"/>
    <property type="project" value="UniProtKB-SubCell"/>
</dbReference>
<feature type="binding site" evidence="9">
    <location>
        <begin position="89"/>
        <end position="91"/>
    </location>
    <ligand>
        <name>ATP</name>
        <dbReference type="ChEBI" id="CHEBI:30616"/>
    </ligand>
</feature>
<dbReference type="Pfam" id="PF01467">
    <property type="entry name" value="CTP_transf_like"/>
    <property type="match status" value="1"/>
</dbReference>
<evidence type="ECO:0000256" key="6">
    <source>
        <dbReference type="ARBA" id="ARBA00022842"/>
    </source>
</evidence>
<evidence type="ECO:0000256" key="8">
    <source>
        <dbReference type="ARBA" id="ARBA00029346"/>
    </source>
</evidence>
<evidence type="ECO:0000313" key="11">
    <source>
        <dbReference type="EMBL" id="RNI33774.1"/>
    </source>
</evidence>
<dbReference type="PANTHER" id="PTHR21342:SF1">
    <property type="entry name" value="PHOSPHOPANTETHEINE ADENYLYLTRANSFERASE"/>
    <property type="match status" value="1"/>
</dbReference>
<comment type="similarity">
    <text evidence="9">Belongs to the bacterial CoaD family.</text>
</comment>
<accession>A0A3M9N7I0</accession>
<comment type="pathway">
    <text evidence="9">Cofactor biosynthesis; coenzyme A biosynthesis; CoA from (R)-pantothenate: step 4/5.</text>
</comment>
<dbReference type="HAMAP" id="MF_00151">
    <property type="entry name" value="PPAT_bact"/>
    <property type="match status" value="1"/>
</dbReference>
<dbReference type="RefSeq" id="WP_123122031.1">
    <property type="nucleotide sequence ID" value="NZ_RJJR01000016.1"/>
</dbReference>
<dbReference type="CDD" id="cd02163">
    <property type="entry name" value="PPAT"/>
    <property type="match status" value="1"/>
</dbReference>
<dbReference type="AlphaFoldDB" id="A0A3M9N7I0"/>
<dbReference type="InterPro" id="IPR004821">
    <property type="entry name" value="Cyt_trans-like"/>
</dbReference>
<dbReference type="GO" id="GO:0015937">
    <property type="term" value="P:coenzyme A biosynthetic process"/>
    <property type="evidence" value="ECO:0007669"/>
    <property type="project" value="UniProtKB-UniRule"/>
</dbReference>
<reference evidence="11 12" key="1">
    <citation type="submission" date="2018-11" db="EMBL/GenBank/DDBJ databases">
        <title>Draft genome sequence of Ferruginibacter sp. BO-59.</title>
        <authorList>
            <person name="Im W.T."/>
        </authorList>
    </citation>
    <scope>NUCLEOTIDE SEQUENCE [LARGE SCALE GENOMIC DNA]</scope>
    <source>
        <strain evidence="11 12">BO-59</strain>
    </source>
</reference>
<proteinExistence type="inferred from homology"/>
<comment type="caution">
    <text evidence="11">The sequence shown here is derived from an EMBL/GenBank/DDBJ whole genome shotgun (WGS) entry which is preliminary data.</text>
</comment>
<dbReference type="UniPathway" id="UPA00241">
    <property type="reaction ID" value="UER00355"/>
</dbReference>
<evidence type="ECO:0000256" key="5">
    <source>
        <dbReference type="ARBA" id="ARBA00022840"/>
    </source>
</evidence>
<keyword evidence="12" id="KW-1185">Reference proteome</keyword>
<dbReference type="GO" id="GO:0004595">
    <property type="term" value="F:pantetheine-phosphate adenylyltransferase activity"/>
    <property type="evidence" value="ECO:0007669"/>
    <property type="project" value="UniProtKB-UniRule"/>
</dbReference>
<comment type="subunit">
    <text evidence="9">Homohexamer.</text>
</comment>
<organism evidence="11 12">
    <name type="scientific">Hanamia caeni</name>
    <dbReference type="NCBI Taxonomy" id="2294116"/>
    <lineage>
        <taxon>Bacteria</taxon>
        <taxon>Pseudomonadati</taxon>
        <taxon>Bacteroidota</taxon>
        <taxon>Chitinophagia</taxon>
        <taxon>Chitinophagales</taxon>
        <taxon>Chitinophagaceae</taxon>
        <taxon>Hanamia</taxon>
    </lineage>
</organism>
<dbReference type="NCBIfam" id="TIGR01510">
    <property type="entry name" value="coaD_prev_kdtB"/>
    <property type="match status" value="1"/>
</dbReference>
<dbReference type="SUPFAM" id="SSF52374">
    <property type="entry name" value="Nucleotidylyl transferase"/>
    <property type="match status" value="1"/>
</dbReference>
<evidence type="ECO:0000256" key="4">
    <source>
        <dbReference type="ARBA" id="ARBA00022741"/>
    </source>
</evidence>
<dbReference type="NCBIfam" id="TIGR00125">
    <property type="entry name" value="cyt_tran_rel"/>
    <property type="match status" value="1"/>
</dbReference>
<keyword evidence="2 9" id="KW-0808">Transferase</keyword>
<dbReference type="InterPro" id="IPR001980">
    <property type="entry name" value="PPAT"/>
</dbReference>
<evidence type="ECO:0000313" key="12">
    <source>
        <dbReference type="Proteomes" id="UP000267223"/>
    </source>
</evidence>
<evidence type="ECO:0000259" key="10">
    <source>
        <dbReference type="Pfam" id="PF01467"/>
    </source>
</evidence>
<keyword evidence="3 9" id="KW-0548">Nucleotidyltransferase</keyword>